<accession>A0ABW4AYH9</accession>
<dbReference type="EMBL" id="JBHTMK010000083">
    <property type="protein sequence ID" value="MFD1374442.1"/>
    <property type="molecule type" value="Genomic_DNA"/>
</dbReference>
<proteinExistence type="predicted"/>
<evidence type="ECO:0000313" key="1">
    <source>
        <dbReference type="EMBL" id="MFD1374442.1"/>
    </source>
</evidence>
<dbReference type="SUPFAM" id="SSF48452">
    <property type="entry name" value="TPR-like"/>
    <property type="match status" value="1"/>
</dbReference>
<organism evidence="1 2">
    <name type="scientific">Actinoplanes sichuanensis</name>
    <dbReference type="NCBI Taxonomy" id="512349"/>
    <lineage>
        <taxon>Bacteria</taxon>
        <taxon>Bacillati</taxon>
        <taxon>Actinomycetota</taxon>
        <taxon>Actinomycetes</taxon>
        <taxon>Micromonosporales</taxon>
        <taxon>Micromonosporaceae</taxon>
        <taxon>Actinoplanes</taxon>
    </lineage>
</organism>
<dbReference type="RefSeq" id="WP_317794405.1">
    <property type="nucleotide sequence ID" value="NZ_AP028461.1"/>
</dbReference>
<evidence type="ECO:0000313" key="2">
    <source>
        <dbReference type="Proteomes" id="UP001597183"/>
    </source>
</evidence>
<dbReference type="Gene3D" id="1.25.40.10">
    <property type="entry name" value="Tetratricopeptide repeat domain"/>
    <property type="match status" value="1"/>
</dbReference>
<keyword evidence="2" id="KW-1185">Reference proteome</keyword>
<gene>
    <name evidence="1" type="ORF">ACFQ5G_54710</name>
</gene>
<protein>
    <submittedName>
        <fullName evidence="1">Tetratricopeptide repeat protein</fullName>
    </submittedName>
</protein>
<reference evidence="2" key="1">
    <citation type="journal article" date="2019" name="Int. J. Syst. Evol. Microbiol.">
        <title>The Global Catalogue of Microorganisms (GCM) 10K type strain sequencing project: providing services to taxonomists for standard genome sequencing and annotation.</title>
        <authorList>
            <consortium name="The Broad Institute Genomics Platform"/>
            <consortium name="The Broad Institute Genome Sequencing Center for Infectious Disease"/>
            <person name="Wu L."/>
            <person name="Ma J."/>
        </authorList>
    </citation>
    <scope>NUCLEOTIDE SEQUENCE [LARGE SCALE GENOMIC DNA]</scope>
    <source>
        <strain evidence="2">CCM 7526</strain>
    </source>
</reference>
<comment type="caution">
    <text evidence="1">The sequence shown here is derived from an EMBL/GenBank/DDBJ whole genome shotgun (WGS) entry which is preliminary data.</text>
</comment>
<name>A0ABW4AYH9_9ACTN</name>
<dbReference type="InterPro" id="IPR011990">
    <property type="entry name" value="TPR-like_helical_dom_sf"/>
</dbReference>
<dbReference type="Proteomes" id="UP001597183">
    <property type="component" value="Unassembled WGS sequence"/>
</dbReference>
<sequence length="360" mass="36922">MPDSPALAQARQHAETLAAAGNLQGAQALLERAIEIGRAQLAQADTELLSTMRQLAGIHMRADDPMSARRVLEEALEIGHRLEDADPLGLLLAHDLAVVAEELANRHVARTNHARVAAFGPAALGPEHPAVVRALAYLGSDQPAPAAPAPSPASIASPAVFPGIPAEPAATSRKSWALAAAAVGVIAIAVTTILVLPDDESEPASAATVQATPSTAPSRTVEAPASSAAVKTGIVSPADHSTVPWPFDAEFAVSAADATATATVVALSICVAGRCYLDGKVDLYDGVAAPYTVYLGSTKPEGTGVEWQLRLDRLTTATFTTLIAERDAAITAGTWGDTGTRANALNPTPVSTLTVTKGSR</sequence>